<evidence type="ECO:0000259" key="5">
    <source>
        <dbReference type="PROSITE" id="PS50055"/>
    </source>
</evidence>
<dbReference type="SMART" id="SM00404">
    <property type="entry name" value="PTPc_motif"/>
    <property type="match status" value="1"/>
</dbReference>
<comment type="similarity">
    <text evidence="4">Belongs to the protein-tyrosine phosphatase family. Non-receptor class 4 subfamily.</text>
</comment>
<reference evidence="7" key="2">
    <citation type="submission" date="2025-09" db="UniProtKB">
        <authorList>
            <consortium name="Ensembl"/>
        </authorList>
    </citation>
    <scope>IDENTIFICATION</scope>
</reference>
<protein>
    <recommendedName>
        <fullName evidence="1">protein-tyrosine-phosphatase</fullName>
        <ecNumber evidence="1">3.1.3.48</ecNumber>
    </recommendedName>
</protein>
<dbReference type="InterPro" id="IPR016130">
    <property type="entry name" value="Tyr_Pase_AS"/>
</dbReference>
<dbReference type="PRINTS" id="PR00700">
    <property type="entry name" value="PRTYPHPHTASE"/>
</dbReference>
<dbReference type="InterPro" id="IPR000387">
    <property type="entry name" value="Tyr_Pase_dom"/>
</dbReference>
<dbReference type="GO" id="GO:0005737">
    <property type="term" value="C:cytoplasm"/>
    <property type="evidence" value="ECO:0007669"/>
    <property type="project" value="TreeGrafter"/>
</dbReference>
<evidence type="ECO:0000313" key="8">
    <source>
        <dbReference type="Proteomes" id="UP000265020"/>
    </source>
</evidence>
<feature type="domain" description="Tyrosine specific protein phosphatases" evidence="6">
    <location>
        <begin position="90"/>
        <end position="160"/>
    </location>
</feature>
<dbReference type="PROSITE" id="PS00383">
    <property type="entry name" value="TYR_PHOSPHATASE_1"/>
    <property type="match status" value="1"/>
</dbReference>
<dbReference type="SMART" id="SM00194">
    <property type="entry name" value="PTPc"/>
    <property type="match status" value="1"/>
</dbReference>
<dbReference type="Pfam" id="PF00102">
    <property type="entry name" value="Y_phosphatase"/>
    <property type="match status" value="1"/>
</dbReference>
<dbReference type="GO" id="GO:0004726">
    <property type="term" value="F:non-membrane spanning protein tyrosine phosphatase activity"/>
    <property type="evidence" value="ECO:0007669"/>
    <property type="project" value="InterPro"/>
</dbReference>
<dbReference type="SUPFAM" id="SSF52799">
    <property type="entry name" value="(Phosphotyrosine protein) phosphatases II"/>
    <property type="match status" value="1"/>
</dbReference>
<dbReference type="GO" id="GO:0005634">
    <property type="term" value="C:nucleus"/>
    <property type="evidence" value="ECO:0007669"/>
    <property type="project" value="TreeGrafter"/>
</dbReference>
<keyword evidence="8" id="KW-1185">Reference proteome</keyword>
<dbReference type="InterPro" id="IPR003595">
    <property type="entry name" value="Tyr_Pase_cat"/>
</dbReference>
<evidence type="ECO:0000256" key="1">
    <source>
        <dbReference type="ARBA" id="ARBA00013064"/>
    </source>
</evidence>
<keyword evidence="2" id="KW-0378">Hydrolase</keyword>
<dbReference type="GeneTree" id="ENSGT00940000164289"/>
<evidence type="ECO:0000313" key="7">
    <source>
        <dbReference type="Ensembl" id="ENSCVAP00000013508.1"/>
    </source>
</evidence>
<dbReference type="Gene3D" id="3.90.190.10">
    <property type="entry name" value="Protein tyrosine phosphatase superfamily"/>
    <property type="match status" value="1"/>
</dbReference>
<feature type="domain" description="Tyrosine-protein phosphatase" evidence="5">
    <location>
        <begin position="1"/>
        <end position="159"/>
    </location>
</feature>
<dbReference type="Ensembl" id="ENSCVAT00000021216.1">
    <property type="protein sequence ID" value="ENSCVAP00000013508.1"/>
    <property type="gene ID" value="ENSCVAG00000016024.1"/>
</dbReference>
<evidence type="ECO:0000256" key="2">
    <source>
        <dbReference type="ARBA" id="ARBA00022801"/>
    </source>
</evidence>
<dbReference type="EC" id="3.1.3.48" evidence="1"/>
<evidence type="ECO:0000256" key="4">
    <source>
        <dbReference type="ARBA" id="ARBA00034734"/>
    </source>
</evidence>
<reference evidence="7" key="1">
    <citation type="submission" date="2025-08" db="UniProtKB">
        <authorList>
            <consortium name="Ensembl"/>
        </authorList>
    </citation>
    <scope>IDENTIFICATION</scope>
</reference>
<evidence type="ECO:0000256" key="3">
    <source>
        <dbReference type="ARBA" id="ARBA00022912"/>
    </source>
</evidence>
<sequence length="286" mass="31533">LSRSADSVKVCLQNWNEIASNSDGSVFGSGLSLQKKCESYWAAPHQSAAFGPFTVTSNSDCQLSDVRSVVQFQYLSWPDHDVPYENAGVLDLLERARSSRGGDTAPVLVHCSAGCGRTGVICALDYIYDLLVTKRISQDFSILSIVLELRRQRPSAVQTKVGALSPDHHLQHFHTLPWNYNIFFPLFVVICPQVCNLFQTLPSSHHYDNDCKGASSAPIYSTVKPKEKPRSLPPSASPIYDIATPASQSIEGSDYHLVSGLLGFNCRIQKPKGPRDPPAEWGRLER</sequence>
<dbReference type="Proteomes" id="UP000265020">
    <property type="component" value="Unassembled WGS sequence"/>
</dbReference>
<proteinExistence type="inferred from homology"/>
<keyword evidence="3" id="KW-0904">Protein phosphatase</keyword>
<dbReference type="InterPro" id="IPR047170">
    <property type="entry name" value="PTN12/18/22"/>
</dbReference>
<organism evidence="7 8">
    <name type="scientific">Cyprinodon variegatus</name>
    <name type="common">Sheepshead minnow</name>
    <dbReference type="NCBI Taxonomy" id="28743"/>
    <lineage>
        <taxon>Eukaryota</taxon>
        <taxon>Metazoa</taxon>
        <taxon>Chordata</taxon>
        <taxon>Craniata</taxon>
        <taxon>Vertebrata</taxon>
        <taxon>Euteleostomi</taxon>
        <taxon>Actinopterygii</taxon>
        <taxon>Neopterygii</taxon>
        <taxon>Teleostei</taxon>
        <taxon>Neoteleostei</taxon>
        <taxon>Acanthomorphata</taxon>
        <taxon>Ovalentaria</taxon>
        <taxon>Atherinomorphae</taxon>
        <taxon>Cyprinodontiformes</taxon>
        <taxon>Cyprinodontidae</taxon>
        <taxon>Cyprinodon</taxon>
    </lineage>
</organism>
<dbReference type="PROSITE" id="PS50055">
    <property type="entry name" value="TYR_PHOSPHATASE_PTP"/>
    <property type="match status" value="1"/>
</dbReference>
<dbReference type="InterPro" id="IPR000242">
    <property type="entry name" value="PTP_cat"/>
</dbReference>
<dbReference type="STRING" id="28743.ENSCVAP00000013508"/>
<dbReference type="OMA" id="NMGDTYA"/>
<dbReference type="PANTHER" id="PTHR45983">
    <property type="entry name" value="TYROSINE PHOSPHATSE N18, PUTATIVE-RELATED"/>
    <property type="match status" value="1"/>
</dbReference>
<dbReference type="AlphaFoldDB" id="A0A3Q2D4U9"/>
<evidence type="ECO:0000259" key="6">
    <source>
        <dbReference type="PROSITE" id="PS50056"/>
    </source>
</evidence>
<accession>A0A3Q2D4U9</accession>
<dbReference type="PROSITE" id="PS50056">
    <property type="entry name" value="TYR_PHOSPHATASE_2"/>
    <property type="match status" value="1"/>
</dbReference>
<dbReference type="InterPro" id="IPR029021">
    <property type="entry name" value="Prot-tyrosine_phosphatase-like"/>
</dbReference>
<name>A0A3Q2D4U9_CYPVA</name>
<dbReference type="PANTHER" id="PTHR45983:SF4">
    <property type="entry name" value="TYROSINE-PROTEIN PHOSPHATASE NON-RECEPTOR TYPE 18"/>
    <property type="match status" value="1"/>
</dbReference>